<keyword evidence="3" id="KW-0408">Iron</keyword>
<evidence type="ECO:0000313" key="6">
    <source>
        <dbReference type="EMBL" id="KAE9636163.1"/>
    </source>
</evidence>
<dbReference type="PROSITE" id="PS51379">
    <property type="entry name" value="4FE4S_FER_2"/>
    <property type="match status" value="1"/>
</dbReference>
<dbReference type="GO" id="GO:0016491">
    <property type="term" value="F:oxidoreductase activity"/>
    <property type="evidence" value="ECO:0007669"/>
    <property type="project" value="UniProtKB-KW"/>
</dbReference>
<evidence type="ECO:0000256" key="2">
    <source>
        <dbReference type="ARBA" id="ARBA00023002"/>
    </source>
</evidence>
<dbReference type="Proteomes" id="UP000483018">
    <property type="component" value="Unassembled WGS sequence"/>
</dbReference>
<keyword evidence="7" id="KW-1185">Reference proteome</keyword>
<organism evidence="6 7">
    <name type="scientific">Defluviitalea raffinosedens</name>
    <dbReference type="NCBI Taxonomy" id="1450156"/>
    <lineage>
        <taxon>Bacteria</taxon>
        <taxon>Bacillati</taxon>
        <taxon>Bacillota</taxon>
        <taxon>Clostridia</taxon>
        <taxon>Lachnospirales</taxon>
        <taxon>Defluviitaleaceae</taxon>
        <taxon>Defluviitalea</taxon>
    </lineage>
</organism>
<feature type="domain" description="4Fe-4S ferredoxin-type" evidence="5">
    <location>
        <begin position="398"/>
        <end position="427"/>
    </location>
</feature>
<dbReference type="GO" id="GO:0051536">
    <property type="term" value="F:iron-sulfur cluster binding"/>
    <property type="evidence" value="ECO:0007669"/>
    <property type="project" value="UniProtKB-KW"/>
</dbReference>
<dbReference type="InterPro" id="IPR017896">
    <property type="entry name" value="4Fe4S_Fe-S-bd"/>
</dbReference>
<evidence type="ECO:0000259" key="5">
    <source>
        <dbReference type="PROSITE" id="PS51379"/>
    </source>
</evidence>
<gene>
    <name evidence="6" type="ORF">GND95_03285</name>
</gene>
<dbReference type="Gene3D" id="3.30.70.20">
    <property type="match status" value="1"/>
</dbReference>
<dbReference type="InterPro" id="IPR023753">
    <property type="entry name" value="FAD/NAD-binding_dom"/>
</dbReference>
<dbReference type="SUPFAM" id="SSF51905">
    <property type="entry name" value="FAD/NAD(P)-binding domain"/>
    <property type="match status" value="1"/>
</dbReference>
<dbReference type="Gene3D" id="3.50.50.60">
    <property type="entry name" value="FAD/NAD(P)-binding domain"/>
    <property type="match status" value="2"/>
</dbReference>
<evidence type="ECO:0000256" key="1">
    <source>
        <dbReference type="ARBA" id="ARBA00022723"/>
    </source>
</evidence>
<dbReference type="InterPro" id="IPR017900">
    <property type="entry name" value="4Fe4S_Fe_S_CS"/>
</dbReference>
<dbReference type="Pfam" id="PF07992">
    <property type="entry name" value="Pyr_redox_2"/>
    <property type="match status" value="1"/>
</dbReference>
<dbReference type="PRINTS" id="PR00368">
    <property type="entry name" value="FADPNR"/>
</dbReference>
<dbReference type="OrthoDB" id="9776839at2"/>
<evidence type="ECO:0000313" key="7">
    <source>
        <dbReference type="Proteomes" id="UP000483018"/>
    </source>
</evidence>
<keyword evidence="1" id="KW-0479">Metal-binding</keyword>
<evidence type="ECO:0000256" key="3">
    <source>
        <dbReference type="ARBA" id="ARBA00023004"/>
    </source>
</evidence>
<dbReference type="PROSITE" id="PS00198">
    <property type="entry name" value="4FE4S_FER_1"/>
    <property type="match status" value="1"/>
</dbReference>
<protein>
    <submittedName>
        <fullName evidence="6">4Fe-4S dicluster domain-containing protein</fullName>
    </submittedName>
</protein>
<dbReference type="Pfam" id="PF00037">
    <property type="entry name" value="Fer4"/>
    <property type="match status" value="1"/>
</dbReference>
<dbReference type="PANTHER" id="PTHR42949:SF3">
    <property type="entry name" value="ANAEROBIC GLYCEROL-3-PHOSPHATE DEHYDROGENASE SUBUNIT B"/>
    <property type="match status" value="1"/>
</dbReference>
<comment type="caution">
    <text evidence="6">The sequence shown here is derived from an EMBL/GenBank/DDBJ whole genome shotgun (WGS) entry which is preliminary data.</text>
</comment>
<evidence type="ECO:0000256" key="4">
    <source>
        <dbReference type="ARBA" id="ARBA00023014"/>
    </source>
</evidence>
<reference evidence="6 7" key="1">
    <citation type="submission" date="2019-12" db="EMBL/GenBank/DDBJ databases">
        <title>Defluviitalea raffinosedens, isolated from a biogas fermenter, genome sequencing and characterization.</title>
        <authorList>
            <person name="Rettenmaier R."/>
            <person name="Schneider M."/>
            <person name="Neuhaus K."/>
            <person name="Liebl W."/>
            <person name="Zverlov V."/>
        </authorList>
    </citation>
    <scope>NUCLEOTIDE SEQUENCE [LARGE SCALE GENOMIC DNA]</scope>
    <source>
        <strain evidence="6 7">249c-K6</strain>
    </source>
</reference>
<keyword evidence="4" id="KW-0411">Iron-sulfur</keyword>
<sequence length="499" mass="53968">MMNKSVVVIGGGPAGLCSAIEVAKAGGEVLVIDENHKAGGQLFKQIHKFFGSKEHKAGMRGIHIGEMLLKEAEDLGIEIWLNTEVVGLNANKEVWVIQNKKKSLTVQGERIIIATGAQENPINFPGWTLPGVMGAGAAQTMMNIHRVRPGNKVLMVGSGNVGVIVSYQLIQTGIEVAGIIDVGEKAGGYEVHMAKLRRAGVPFYPRHTIKRALGSTCVEGAEIVEVDEHFKPIEGSEKILDVDTICLATGFTPLGELAWMAGCAFLYNPSLGGHIPVHDENMETSIKGIYVAGDITGIEEASIAMEEGRMAGLAVAWSLGLYEKEEYIKYAASVKNRLSQLRHNIHEGKSQKSMVLPSKERLLKGAVAIVECTQEIPCNPCEASCPRHAIMIGDQISNTPKIDYEKCIGCGLCVPACPGQAITLRDYIFSEEEVALSIPYEFLPLPKKGENVMAVNKDGQAVCPAKVVRVVQSPKYEGTAVVTISYPRKFFYEVASIKI</sequence>
<dbReference type="PRINTS" id="PR00469">
    <property type="entry name" value="PNDRDTASEII"/>
</dbReference>
<proteinExistence type="predicted"/>
<dbReference type="SUPFAM" id="SSF54862">
    <property type="entry name" value="4Fe-4S ferredoxins"/>
    <property type="match status" value="1"/>
</dbReference>
<dbReference type="InterPro" id="IPR036188">
    <property type="entry name" value="FAD/NAD-bd_sf"/>
</dbReference>
<dbReference type="EMBL" id="WSLF01000002">
    <property type="protein sequence ID" value="KAE9636163.1"/>
    <property type="molecule type" value="Genomic_DNA"/>
</dbReference>
<dbReference type="InterPro" id="IPR051691">
    <property type="entry name" value="Metab_Enz_Cyan_OpOx_G3PDH"/>
</dbReference>
<dbReference type="GO" id="GO:0046872">
    <property type="term" value="F:metal ion binding"/>
    <property type="evidence" value="ECO:0007669"/>
    <property type="project" value="UniProtKB-KW"/>
</dbReference>
<keyword evidence="2" id="KW-0560">Oxidoreductase</keyword>
<accession>A0A7C8HFR5</accession>
<name>A0A7C8HFR5_9FIRM</name>
<dbReference type="AlphaFoldDB" id="A0A7C8HFR5"/>
<dbReference type="PANTHER" id="PTHR42949">
    <property type="entry name" value="ANAEROBIC GLYCEROL-3-PHOSPHATE DEHYDROGENASE SUBUNIT B"/>
    <property type="match status" value="1"/>
</dbReference>